<name>A0A2S3ZS03_ARTGL</name>
<comment type="caution">
    <text evidence="1">The sequence shown here is derived from an EMBL/GenBank/DDBJ whole genome shotgun (WGS) entry which is preliminary data.</text>
</comment>
<proteinExistence type="predicted"/>
<accession>A0A2S3ZS03</accession>
<sequence length="214" mass="22554">MNAEAIPNSALRVTSHEVLALLSFGPGPGADLSRKVLVLADLPEDSDLVRAGLATLHVRDMAEADGEGIHLRDGALVLSVILSTATEWFEATRYGATSSLPAYIVSSPHGKAAIFLRPLSQYLCLPLRADMDIADFLEQTVNGLVAEAHAMDGGLVTVRRHRLGAETAVANVKVNADGSRQLAALPLQDDGQLTLTALDESQDAGACVSSAFRD</sequence>
<evidence type="ECO:0000313" key="2">
    <source>
        <dbReference type="Proteomes" id="UP000237061"/>
    </source>
</evidence>
<organism evidence="1 2">
    <name type="scientific">Arthrobacter glacialis</name>
    <dbReference type="NCBI Taxonomy" id="1664"/>
    <lineage>
        <taxon>Bacteria</taxon>
        <taxon>Bacillati</taxon>
        <taxon>Actinomycetota</taxon>
        <taxon>Actinomycetes</taxon>
        <taxon>Micrococcales</taxon>
        <taxon>Micrococcaceae</taxon>
        <taxon>Arthrobacter</taxon>
    </lineage>
</organism>
<dbReference type="Proteomes" id="UP000237061">
    <property type="component" value="Unassembled WGS sequence"/>
</dbReference>
<dbReference type="RefSeq" id="WP_103467171.1">
    <property type="nucleotide sequence ID" value="NZ_PPXC01000018.1"/>
</dbReference>
<dbReference type="EMBL" id="PPXC01000018">
    <property type="protein sequence ID" value="POH72011.1"/>
    <property type="molecule type" value="Genomic_DNA"/>
</dbReference>
<dbReference type="AlphaFoldDB" id="A0A2S3ZS03"/>
<reference evidence="1 2" key="1">
    <citation type="submission" date="2018-01" db="EMBL/GenBank/DDBJ databases">
        <title>Arthrobacter sp. nov., from glaciers in China.</title>
        <authorList>
            <person name="Liu Q."/>
            <person name="Xin Y.-H."/>
        </authorList>
    </citation>
    <scope>NUCLEOTIDE SEQUENCE [LARGE SCALE GENOMIC DNA]</scope>
    <source>
        <strain evidence="1 2">HLT2-12-2</strain>
    </source>
</reference>
<gene>
    <name evidence="1" type="ORF">CVS27_17655</name>
</gene>
<keyword evidence="2" id="KW-1185">Reference proteome</keyword>
<protein>
    <submittedName>
        <fullName evidence="1">Uncharacterized protein</fullName>
    </submittedName>
</protein>
<evidence type="ECO:0000313" key="1">
    <source>
        <dbReference type="EMBL" id="POH72011.1"/>
    </source>
</evidence>